<proteinExistence type="predicted"/>
<evidence type="ECO:0000313" key="2">
    <source>
        <dbReference type="RefSeq" id="XP_022301655.1"/>
    </source>
</evidence>
<keyword evidence="1" id="KW-1185">Reference proteome</keyword>
<sequence>MNWIYLASDNCLSKQQTLDLENYRKFGVIVKQMEFLCFPFIWRNEDTLTSNEHLSKDSEECGRSWQLPWKRNSPTTDKNSEECGRSWQLPWKRNSPTTDKSSVNCTVTA</sequence>
<dbReference type="RefSeq" id="XP_022301655.1">
    <property type="nucleotide sequence ID" value="XM_022445947.1"/>
</dbReference>
<accession>A0A8B8BE40</accession>
<evidence type="ECO:0000313" key="1">
    <source>
        <dbReference type="Proteomes" id="UP000694844"/>
    </source>
</evidence>
<dbReference type="GeneID" id="111109724"/>
<dbReference type="Proteomes" id="UP000694844">
    <property type="component" value="Chromosome 8"/>
</dbReference>
<dbReference type="KEGG" id="cvn:111109724"/>
<reference evidence="2" key="1">
    <citation type="submission" date="2025-08" db="UniProtKB">
        <authorList>
            <consortium name="RefSeq"/>
        </authorList>
    </citation>
    <scope>IDENTIFICATION</scope>
    <source>
        <tissue evidence="2">Whole sample</tissue>
    </source>
</reference>
<protein>
    <submittedName>
        <fullName evidence="2">Uncharacterized protein LOC111109724</fullName>
    </submittedName>
</protein>
<organism evidence="1 2">
    <name type="scientific">Crassostrea virginica</name>
    <name type="common">Eastern oyster</name>
    <dbReference type="NCBI Taxonomy" id="6565"/>
    <lineage>
        <taxon>Eukaryota</taxon>
        <taxon>Metazoa</taxon>
        <taxon>Spiralia</taxon>
        <taxon>Lophotrochozoa</taxon>
        <taxon>Mollusca</taxon>
        <taxon>Bivalvia</taxon>
        <taxon>Autobranchia</taxon>
        <taxon>Pteriomorphia</taxon>
        <taxon>Ostreida</taxon>
        <taxon>Ostreoidea</taxon>
        <taxon>Ostreidae</taxon>
        <taxon>Crassostrea</taxon>
    </lineage>
</organism>
<dbReference type="AlphaFoldDB" id="A0A8B8BE40"/>
<name>A0A8B8BE40_CRAVI</name>
<gene>
    <name evidence="2" type="primary">LOC111109724</name>
</gene>